<reference evidence="2" key="1">
    <citation type="submission" date="2022-11" db="UniProtKB">
        <authorList>
            <consortium name="WormBaseParasite"/>
        </authorList>
    </citation>
    <scope>IDENTIFICATION</scope>
</reference>
<dbReference type="WBParaSite" id="ES5_v2.g25781.t1">
    <property type="protein sequence ID" value="ES5_v2.g25781.t1"/>
    <property type="gene ID" value="ES5_v2.g25781"/>
</dbReference>
<accession>A0AC34G819</accession>
<organism evidence="1 2">
    <name type="scientific">Panagrolaimus sp. ES5</name>
    <dbReference type="NCBI Taxonomy" id="591445"/>
    <lineage>
        <taxon>Eukaryota</taxon>
        <taxon>Metazoa</taxon>
        <taxon>Ecdysozoa</taxon>
        <taxon>Nematoda</taxon>
        <taxon>Chromadorea</taxon>
        <taxon>Rhabditida</taxon>
        <taxon>Tylenchina</taxon>
        <taxon>Panagrolaimomorpha</taxon>
        <taxon>Panagrolaimoidea</taxon>
        <taxon>Panagrolaimidae</taxon>
        <taxon>Panagrolaimus</taxon>
    </lineage>
</organism>
<name>A0AC34G819_9BILA</name>
<evidence type="ECO:0000313" key="1">
    <source>
        <dbReference type="Proteomes" id="UP000887579"/>
    </source>
</evidence>
<protein>
    <submittedName>
        <fullName evidence="2">Uncharacterized protein</fullName>
    </submittedName>
</protein>
<evidence type="ECO:0000313" key="2">
    <source>
        <dbReference type="WBParaSite" id="ES5_v2.g25781.t1"/>
    </source>
</evidence>
<sequence length="434" mass="50924">MTISLFHSSLVRLCNFYVSRLLVTARRRVACLCPERVQRYDDDAWKRIATFVYNGEFEFFCKTNGLPVPSLQEVLTQVLAECSQMNDTCMEESVDEQQPSNPETIADVLRRWIQENLREKSDEFQFTAPSVTCEVTTTQPLDLIAEPPPIPLNEEITARQRESLARSPPPRSNTPQPPHRLDSPAPKTTSGGRKRKHVTLGEDPDKREARFNARADYWSQRHFDQRESRESFRPPSRIGPRIIAAVRIEKNLDTYENYSVSRTAANKNYRKKRGNSQPRRNKETSAWFKDYLQRATRKIGNAEKKIATRGTKPRYCSWEAKLDNAKTIKRNIERRRLLHNVLQKMYEYCLDDLKQRLDEGYLEQEIFRDFILFQSKENMRLLRAALKVHHADFSYWNNVITNEEAWNTEFGVDKNYRIPCVEFSKLKFDILAFL</sequence>
<proteinExistence type="predicted"/>
<dbReference type="Proteomes" id="UP000887579">
    <property type="component" value="Unplaced"/>
</dbReference>